<evidence type="ECO:0000313" key="3">
    <source>
        <dbReference type="Proteomes" id="UP000320481"/>
    </source>
</evidence>
<organism evidence="2 3">
    <name type="scientific">Streptomyces misionensis</name>
    <dbReference type="NCBI Taxonomy" id="67331"/>
    <lineage>
        <taxon>Bacteria</taxon>
        <taxon>Bacillati</taxon>
        <taxon>Actinomycetota</taxon>
        <taxon>Actinomycetes</taxon>
        <taxon>Kitasatosporales</taxon>
        <taxon>Streptomycetaceae</taxon>
        <taxon>Streptomyces</taxon>
    </lineage>
</organism>
<dbReference type="Gene3D" id="1.20.58.520">
    <property type="entry name" value="Amidohydrolase"/>
    <property type="match status" value="1"/>
</dbReference>
<reference evidence="2" key="1">
    <citation type="journal article" date="2019" name="Microbiol. Resour. Announc.">
        <title>Draft Genomic Sequences of Streptomyces misionensis and Streptomyces albidoflavus, bacteria applied for phytopathogen biocontrol.</title>
        <authorList>
            <person name="Pylro V."/>
            <person name="Dias A."/>
            <person name="Andreote F."/>
            <person name="Varani A."/>
            <person name="Andreote C."/>
            <person name="Bernardo E."/>
            <person name="Martins T."/>
        </authorList>
    </citation>
    <scope>NUCLEOTIDE SEQUENCE [LARGE SCALE GENOMIC DNA]</scope>
    <source>
        <strain evidence="2">66</strain>
    </source>
</reference>
<dbReference type="Gene3D" id="3.30.110.90">
    <property type="entry name" value="Amidohydrolase"/>
    <property type="match status" value="1"/>
</dbReference>
<keyword evidence="3" id="KW-1185">Reference proteome</keyword>
<proteinExistence type="predicted"/>
<dbReference type="Gene3D" id="2.30.40.10">
    <property type="entry name" value="Urease, subunit C, domain 1"/>
    <property type="match status" value="1"/>
</dbReference>
<dbReference type="Proteomes" id="UP000320481">
    <property type="component" value="Unassembled WGS sequence"/>
</dbReference>
<dbReference type="GO" id="GO:0016810">
    <property type="term" value="F:hydrolase activity, acting on carbon-nitrogen (but not peptide) bonds"/>
    <property type="evidence" value="ECO:0007669"/>
    <property type="project" value="InterPro"/>
</dbReference>
<dbReference type="Pfam" id="PF01979">
    <property type="entry name" value="Amidohydro_1"/>
    <property type="match status" value="1"/>
</dbReference>
<dbReference type="InterPro" id="IPR051781">
    <property type="entry name" value="Metallo-dep_Hydrolase"/>
</dbReference>
<evidence type="ECO:0000259" key="1">
    <source>
        <dbReference type="Pfam" id="PF01979"/>
    </source>
</evidence>
<dbReference type="InterPro" id="IPR032466">
    <property type="entry name" value="Metal_Hydrolase"/>
</dbReference>
<dbReference type="PANTHER" id="PTHR43135">
    <property type="entry name" value="ALPHA-D-RIBOSE 1-METHYLPHOSPHONATE 5-TRIPHOSPHATE DIPHOSPHATASE"/>
    <property type="match status" value="1"/>
</dbReference>
<gene>
    <name evidence="2" type="ORF">FRZ03_28265</name>
</gene>
<accession>A0A5C6J1V6</accession>
<keyword evidence="2" id="KW-0378">Hydrolase</keyword>
<dbReference type="EMBL" id="VOGW01000170">
    <property type="protein sequence ID" value="TWV34752.1"/>
    <property type="molecule type" value="Genomic_DNA"/>
</dbReference>
<dbReference type="SUPFAM" id="SSF51556">
    <property type="entry name" value="Metallo-dependent hydrolases"/>
    <property type="match status" value="1"/>
</dbReference>
<dbReference type="RefSeq" id="WP_146467934.1">
    <property type="nucleotide sequence ID" value="NZ_VOGW01000170.1"/>
</dbReference>
<name>A0A5C6J1V6_9ACTN</name>
<comment type="caution">
    <text evidence="2">The sequence shown here is derived from an EMBL/GenBank/DDBJ whole genome shotgun (WGS) entry which is preliminary data.</text>
</comment>
<dbReference type="AlphaFoldDB" id="A0A5C6J1V6"/>
<dbReference type="InterPro" id="IPR006680">
    <property type="entry name" value="Amidohydro-rel"/>
</dbReference>
<sequence length="403" mass="42441">MSFVITGARVFDGQQDLGVTDVVVNGATIASVGGPVPDDAAVVDGSGATLLPGLIDAHVHTNKDSLALALRFGVTTELEMQGYWTPEQRTEVNEDDTIADVRSALIALMAKGGHPSELMEGLGEHDPTAGEHKGWEMPSVATPDQARAHVQAFAQAGADYIKVMIEDGAIMGHPGLPMIDPATIKAGVEEAHALGLKVIAHAITLDATRQALDVGVDGLAHLFIDQRADEAIVLALADADVFVAPCLVITASLMGHNGAHLADDPRVAPRLTHEWAQTLRGTFNTYPQGDFQHVLDSVSALHQSNVDILAGTDSSVPVPTHGGVAHGVSIHHELALLVQAGLTPTAALTAATAIPARRYNLTDRGRIAPGLRADLLLVNGDPQSTIDHTLDIRSIWRRGTRQN</sequence>
<dbReference type="InterPro" id="IPR011059">
    <property type="entry name" value="Metal-dep_hydrolase_composite"/>
</dbReference>
<dbReference type="Gene3D" id="3.40.50.10910">
    <property type="entry name" value="Amidohydrolase"/>
    <property type="match status" value="1"/>
</dbReference>
<dbReference type="PANTHER" id="PTHR43135:SF3">
    <property type="entry name" value="ALPHA-D-RIBOSE 1-METHYLPHOSPHONATE 5-TRIPHOSPHATE DIPHOSPHATASE"/>
    <property type="match status" value="1"/>
</dbReference>
<feature type="domain" description="Amidohydrolase-related" evidence="1">
    <location>
        <begin position="49"/>
        <end position="388"/>
    </location>
</feature>
<dbReference type="SUPFAM" id="SSF51338">
    <property type="entry name" value="Composite domain of metallo-dependent hydrolases"/>
    <property type="match status" value="1"/>
</dbReference>
<evidence type="ECO:0000313" key="2">
    <source>
        <dbReference type="EMBL" id="TWV34752.1"/>
    </source>
</evidence>
<protein>
    <submittedName>
        <fullName evidence="2">Amidohydrolase family protein</fullName>
    </submittedName>
</protein>